<feature type="repeat" description="ANK" evidence="1">
    <location>
        <begin position="101"/>
        <end position="133"/>
    </location>
</feature>
<feature type="compositionally biased region" description="Basic and acidic residues" evidence="2">
    <location>
        <begin position="304"/>
        <end position="317"/>
    </location>
</feature>
<dbReference type="Gene3D" id="1.25.40.20">
    <property type="entry name" value="Ankyrin repeat-containing domain"/>
    <property type="match status" value="1"/>
</dbReference>
<dbReference type="SUPFAM" id="SSF48403">
    <property type="entry name" value="Ankyrin repeat"/>
    <property type="match status" value="1"/>
</dbReference>
<evidence type="ECO:0000256" key="1">
    <source>
        <dbReference type="PROSITE-ProRule" id="PRU00023"/>
    </source>
</evidence>
<dbReference type="GO" id="GO:0004520">
    <property type="term" value="F:DNA endonuclease activity"/>
    <property type="evidence" value="ECO:0007669"/>
    <property type="project" value="TreeGrafter"/>
</dbReference>
<dbReference type="SMART" id="SM00540">
    <property type="entry name" value="LEM"/>
    <property type="match status" value="1"/>
</dbReference>
<dbReference type="PANTHER" id="PTHR46427">
    <property type="entry name" value="ANKYRIN REPEAT AND LEM DOMAIN-CONTAINING PROTEIN 1"/>
    <property type="match status" value="1"/>
</dbReference>
<sequence>MCACLVRVSMRRGAPSSPRAPSRGKMVSGALQLETKLCEALQGGEDAMVENLLRQGADPNRVLSGGIAAIHLAAGMEQVSGIRCLARILQYGGDPNVKSVDGLTPLHVAASWGHDTRLRLLLMEGGNPWLEDQEGNTVLDLARKHRNEACVQTLCGILAEMEEEPSSWMSQRRAESFLSTVTEDTWEAGGASEFYGPSVPFGRTPEREMVHPLGPQSCFFPSIAATSERGGTSENGLDKPASLEDWPLSSFLTECSWQDMTWHEPGGLPPHLAPPRDPPVSSVGKQASEGSVGNAVQGTKLPARRVEEASVETRRPPSVENSIDEQGGLSPDPSGFPLQATLSRSESCPPGANPEIPSAPGSQEIPKLPLACTEDPECKTDSERRDADATLNLTQYSSFLDPDLVVKLGHQEGLDVTSPDHVYLFSRANPVPVSDLEKTLVAPAFQPGREQGGCSEAAEPCGRGSDGGGLSLYASCHSECHVSGTDTSSYNQAHKSGEQKASFARLADCSGTPLLGLLCRGLCCEAAASPPLWVSLDESEDVGPLQRGTCDREASSGPNPEKESLDSQSQGRVSEGGPSPLSQDKALTRSASQKEGNGDLNTRPLQDRTTPQAESEDLPEGPPLPRGVGVAAEKPRGEDGRRTVPDGWAALGEEKGEAESGGVSMSTQIVLEKTLWAQDTGLIQRPSGDTNASPSCGSTVLPGLSEDAGPTIPVLDQPASDAGEEPSSLEAKLRSMMLATKIRHSPLVQSNGGPCHITVQTTTLATLDSSGSSSLFEETLEMPRRPPRVRSPEAKALSTGQAPRGATVLNATDPPGKEMGERKNAPFVFASPSSPQPGSGPSGLLASPALLTDAGRSSCFQPEANAGVDCFADLDPKSPAEEKELSPLSREEGCTSLERVAAAPSWTDPEWLAVRGGKTKGPPRPSRVSFSRLSAGGLPCLPAASTGQPSRRSPVVQAVSLSPGGRPIHMSAAKPVEYLYVDDDQGHSLVERHVPCTDDSLADTTAGSEDTIIYDWRAYIGQAARPARQGSSPPRAASEAGRLSDEALVRKLRDLGVNPGPVTGLTRKLYVQLLEKLMSDPKTKARKATSGYSPELSSALETYQIPDGKRDEMALAGQFDQPDKSKKWREGLLKSSFNYLLLDPRVTQNLPFRSQFLSQAECFRTFVSAIFYVGKGKRSRPYSHLYEALNHYKGKSQEKRVCSKVRHILEIWASAQGVVSMHCFQNVIPVEAYTREACMVDAIGLRMLTNQKKGNYYGVVAGWPMKRRRCLGVHLLHRAMQIFLAEGERQLRPADIRTGP</sequence>
<dbReference type="CDD" id="cd10454">
    <property type="entry name" value="GIY-YIG_COG3680_Meta"/>
    <property type="match status" value="1"/>
</dbReference>
<feature type="compositionally biased region" description="Basic and acidic residues" evidence="2">
    <location>
        <begin position="633"/>
        <end position="644"/>
    </location>
</feature>
<evidence type="ECO:0000256" key="2">
    <source>
        <dbReference type="SAM" id="MobiDB-lite"/>
    </source>
</evidence>
<evidence type="ECO:0000313" key="4">
    <source>
        <dbReference type="Proteomes" id="UP001652642"/>
    </source>
</evidence>
<feature type="domain" description="LEM" evidence="3">
    <location>
        <begin position="1037"/>
        <end position="1081"/>
    </location>
</feature>
<feature type="compositionally biased region" description="Low complexity" evidence="2">
    <location>
        <begin position="830"/>
        <end position="846"/>
    </location>
</feature>
<proteinExistence type="predicted"/>
<keyword evidence="1" id="KW-0040">ANK repeat</keyword>
<dbReference type="InterPro" id="IPR011015">
    <property type="entry name" value="LEM/LEM-like_dom_sf"/>
</dbReference>
<dbReference type="Gene3D" id="1.10.720.40">
    <property type="match status" value="1"/>
</dbReference>
<feature type="region of interest" description="Disordered" evidence="2">
    <location>
        <begin position="262"/>
        <end position="368"/>
    </location>
</feature>
<dbReference type="GeneID" id="110072498"/>
<feature type="compositionally biased region" description="Pro residues" evidence="2">
    <location>
        <begin position="267"/>
        <end position="278"/>
    </location>
</feature>
<evidence type="ECO:0000313" key="5">
    <source>
        <dbReference type="RefSeq" id="XP_020636570.2"/>
    </source>
</evidence>
<dbReference type="PROSITE" id="PS50954">
    <property type="entry name" value="LEM"/>
    <property type="match status" value="1"/>
</dbReference>
<dbReference type="RefSeq" id="XP_020636570.2">
    <property type="nucleotide sequence ID" value="XM_020780911.2"/>
</dbReference>
<dbReference type="GO" id="GO:0000724">
    <property type="term" value="P:double-strand break repair via homologous recombination"/>
    <property type="evidence" value="ECO:0007669"/>
    <property type="project" value="TreeGrafter"/>
</dbReference>
<protein>
    <submittedName>
        <fullName evidence="5">Ankyrin repeat and LEM domain-containing protein 1 isoform X2</fullName>
    </submittedName>
</protein>
<dbReference type="InterPro" id="IPR036770">
    <property type="entry name" value="Ankyrin_rpt-contain_sf"/>
</dbReference>
<feature type="region of interest" description="Disordered" evidence="2">
    <location>
        <begin position="683"/>
        <end position="727"/>
    </location>
</feature>
<organism evidence="4 5">
    <name type="scientific">Pogona vitticeps</name>
    <name type="common">central bearded dragon</name>
    <dbReference type="NCBI Taxonomy" id="103695"/>
    <lineage>
        <taxon>Eukaryota</taxon>
        <taxon>Metazoa</taxon>
        <taxon>Chordata</taxon>
        <taxon>Craniata</taxon>
        <taxon>Vertebrata</taxon>
        <taxon>Euteleostomi</taxon>
        <taxon>Lepidosauria</taxon>
        <taxon>Squamata</taxon>
        <taxon>Bifurcata</taxon>
        <taxon>Unidentata</taxon>
        <taxon>Episquamata</taxon>
        <taxon>Toxicofera</taxon>
        <taxon>Iguania</taxon>
        <taxon>Acrodonta</taxon>
        <taxon>Agamidae</taxon>
        <taxon>Amphibolurinae</taxon>
        <taxon>Pogona</taxon>
    </lineage>
</organism>
<dbReference type="InterPro" id="IPR003887">
    <property type="entry name" value="LEM_dom"/>
</dbReference>
<dbReference type="PANTHER" id="PTHR46427:SF1">
    <property type="entry name" value="ANKYRIN REPEAT AND LEM DOMAIN-CONTAINING PROTEIN 1"/>
    <property type="match status" value="1"/>
</dbReference>
<evidence type="ECO:0000259" key="3">
    <source>
        <dbReference type="PROSITE" id="PS50954"/>
    </source>
</evidence>
<feature type="compositionally biased region" description="Polar residues" evidence="2">
    <location>
        <begin position="283"/>
        <end position="297"/>
    </location>
</feature>
<dbReference type="SUPFAM" id="SSF63451">
    <property type="entry name" value="LEM domain"/>
    <property type="match status" value="1"/>
</dbReference>
<dbReference type="GO" id="GO:0005737">
    <property type="term" value="C:cytoplasm"/>
    <property type="evidence" value="ECO:0007669"/>
    <property type="project" value="TreeGrafter"/>
</dbReference>
<dbReference type="SMART" id="SM00248">
    <property type="entry name" value="ANK"/>
    <property type="match status" value="4"/>
</dbReference>
<accession>A0A6J0SNL4</accession>
<feature type="region of interest" description="Disordered" evidence="2">
    <location>
        <begin position="539"/>
        <end position="646"/>
    </location>
</feature>
<dbReference type="GO" id="GO:0005654">
    <property type="term" value="C:nucleoplasm"/>
    <property type="evidence" value="ECO:0007669"/>
    <property type="project" value="TreeGrafter"/>
</dbReference>
<name>A0A6J0SNL4_9SAUR</name>
<dbReference type="PROSITE" id="PS50088">
    <property type="entry name" value="ANK_REPEAT"/>
    <property type="match status" value="1"/>
</dbReference>
<feature type="region of interest" description="Disordered" evidence="2">
    <location>
        <begin position="827"/>
        <end position="846"/>
    </location>
</feature>
<dbReference type="CDD" id="cd12934">
    <property type="entry name" value="LEM"/>
    <property type="match status" value="1"/>
</dbReference>
<gene>
    <name evidence="5" type="primary">ANKLE1</name>
</gene>
<keyword evidence="4" id="KW-1185">Reference proteome</keyword>
<dbReference type="Pfam" id="PF22945">
    <property type="entry name" value="LEM-3_GIY-YIG"/>
    <property type="match status" value="1"/>
</dbReference>
<feature type="compositionally biased region" description="Polar residues" evidence="2">
    <location>
        <begin position="687"/>
        <end position="698"/>
    </location>
</feature>
<dbReference type="Proteomes" id="UP001652642">
    <property type="component" value="Chromosome 7"/>
</dbReference>
<dbReference type="PROSITE" id="PS50297">
    <property type="entry name" value="ANK_REP_REGION"/>
    <property type="match status" value="1"/>
</dbReference>
<feature type="compositionally biased region" description="Basic and acidic residues" evidence="2">
    <location>
        <begin position="549"/>
        <end position="565"/>
    </location>
</feature>
<dbReference type="GO" id="GO:0000712">
    <property type="term" value="P:resolution of meiotic recombination intermediates"/>
    <property type="evidence" value="ECO:0007669"/>
    <property type="project" value="TreeGrafter"/>
</dbReference>
<reference evidence="5" key="1">
    <citation type="submission" date="2025-08" db="UniProtKB">
        <authorList>
            <consortium name="RefSeq"/>
        </authorList>
    </citation>
    <scope>IDENTIFICATION</scope>
</reference>
<dbReference type="InterPro" id="IPR034998">
    <property type="entry name" value="ANKLE1"/>
</dbReference>
<dbReference type="Pfam" id="PF12796">
    <property type="entry name" value="Ank_2"/>
    <property type="match status" value="1"/>
</dbReference>
<dbReference type="Pfam" id="PF03020">
    <property type="entry name" value="LEM"/>
    <property type="match status" value="1"/>
</dbReference>
<feature type="compositionally biased region" description="Polar residues" evidence="2">
    <location>
        <begin position="589"/>
        <end position="613"/>
    </location>
</feature>
<dbReference type="CTD" id="126549"/>
<dbReference type="InterPro" id="IPR002110">
    <property type="entry name" value="Ankyrin_rpt"/>
</dbReference>
<feature type="region of interest" description="Disordered" evidence="2">
    <location>
        <begin position="769"/>
        <end position="822"/>
    </location>
</feature>